<keyword evidence="2" id="KW-1133">Transmembrane helix</keyword>
<evidence type="ECO:0000256" key="1">
    <source>
        <dbReference type="SAM" id="MobiDB-lite"/>
    </source>
</evidence>
<sequence>MALMPPSSVMPHEAAPVPTLPYIQAFPIDVNGWHSSLDSMPKMPTIPLACTALLALVCALIVCAAFMALGWYRARSAIARFDEEQQCVQEHEHEIERRSVVVSVVSDTEIFSVIALTERNAQSAHPPQSASTPFKIPGVLNACVLNAPQEHAPASLCKAKTGPFWNTTHTTTSVPSTRCFYEAVGGWVESACRCTDYWVQKARGKTRTRLSTTYTLFLTMYDAFEFDKACDGVEDSSLQRVGESGMIQNQSANVDQLLGRIVQTVDAWWTLYHDVHVAALVQATASHVCETLARRNANCEIDFARFAEVQVWCVPSRGTGWDHAHSQVTSRPQQLQSSSTNTTAYSSTPNSNSNSSSNGVAPGSAAGWPSAYAQGSRWPDATLSGFASEAAPADVNMGWMYDAHSPGGSSGWSSPGLADTFMSADAIVWTWAVCADVSDAWGARGAPGGDGAAAEAACVRDMRAGGAEAGCAGGPYEQSYGKQTLFLLSFSMHFRTLVVAGLCSLAAVAALPSHAHGVMPRHRLVRARKAEVAPSRVKRCAASSSAEVEVTPVFAANAVVTATESSEKAAPSAGTGGIAINDKLVALFPAGIKAGSSKWSTNPAFGGAIALSDQALRATKMIARLSHPVVDMQGKKAMKISYAKGSYAYRSQALGGVSFYALGPLNQPITGAKTLTFSFAVLFESGFQFNIGGKLPGLYGGTSDDEATGCSGGRRSDKCWSTRVMWRKNGAGELYTYLPPSAQAQNKKAVCSASNISCDGDYGWSLGRGTWDWTPGTWQTMAQKVTLNDPGKPNGQVVVYIDGKQVYSADNIVMRTTANSVPRGAMVQSFFGGHDPTWASPKNQNAYFTDFSMAVLA</sequence>
<dbReference type="Proteomes" id="UP000383932">
    <property type="component" value="Unassembled WGS sequence"/>
</dbReference>
<feature type="region of interest" description="Disordered" evidence="1">
    <location>
        <begin position="322"/>
        <end position="371"/>
    </location>
</feature>
<evidence type="ECO:0000259" key="3">
    <source>
        <dbReference type="Pfam" id="PF21294"/>
    </source>
</evidence>
<protein>
    <submittedName>
        <fullName evidence="4">Polysaccharide lyase family 14 protein</fullName>
    </submittedName>
</protein>
<evidence type="ECO:0000313" key="4">
    <source>
        <dbReference type="EMBL" id="KAB5588822.1"/>
    </source>
</evidence>
<dbReference type="Pfam" id="PF21294">
    <property type="entry name" value="Polysacc_lyase_14"/>
    <property type="match status" value="1"/>
</dbReference>
<reference evidence="4 5" key="1">
    <citation type="journal article" date="2019" name="Fungal Biol. Biotechnol.">
        <title>Draft genome sequence of fastidious pathogen Ceratobasidium theobromae, which causes vascular-streak dieback in Theobroma cacao.</title>
        <authorList>
            <person name="Ali S.S."/>
            <person name="Asman A."/>
            <person name="Shao J."/>
            <person name="Firmansyah A.P."/>
            <person name="Susilo A.W."/>
            <person name="Rosmana A."/>
            <person name="McMahon P."/>
            <person name="Junaid M."/>
            <person name="Guest D."/>
            <person name="Kheng T.Y."/>
            <person name="Meinhardt L.W."/>
            <person name="Bailey B.A."/>
        </authorList>
    </citation>
    <scope>NUCLEOTIDE SEQUENCE [LARGE SCALE GENOMIC DNA]</scope>
    <source>
        <strain evidence="4 5">CT2</strain>
    </source>
</reference>
<feature type="domain" description="Polysaccharide lyase 14" evidence="3">
    <location>
        <begin position="633"/>
        <end position="851"/>
    </location>
</feature>
<feature type="compositionally biased region" description="Low complexity" evidence="1">
    <location>
        <begin position="337"/>
        <end position="358"/>
    </location>
</feature>
<organism evidence="4 5">
    <name type="scientific">Ceratobasidium theobromae</name>
    <dbReference type="NCBI Taxonomy" id="1582974"/>
    <lineage>
        <taxon>Eukaryota</taxon>
        <taxon>Fungi</taxon>
        <taxon>Dikarya</taxon>
        <taxon>Basidiomycota</taxon>
        <taxon>Agaricomycotina</taxon>
        <taxon>Agaricomycetes</taxon>
        <taxon>Cantharellales</taxon>
        <taxon>Ceratobasidiaceae</taxon>
        <taxon>Ceratobasidium</taxon>
    </lineage>
</organism>
<gene>
    <name evidence="4" type="ORF">CTheo_7732</name>
</gene>
<proteinExistence type="predicted"/>
<feature type="compositionally biased region" description="Polar residues" evidence="1">
    <location>
        <begin position="326"/>
        <end position="336"/>
    </location>
</feature>
<comment type="caution">
    <text evidence="4">The sequence shown here is derived from an EMBL/GenBank/DDBJ whole genome shotgun (WGS) entry which is preliminary data.</text>
</comment>
<dbReference type="EMBL" id="SSOP01000363">
    <property type="protein sequence ID" value="KAB5588822.1"/>
    <property type="molecule type" value="Genomic_DNA"/>
</dbReference>
<dbReference type="GO" id="GO:0016829">
    <property type="term" value="F:lyase activity"/>
    <property type="evidence" value="ECO:0007669"/>
    <property type="project" value="UniProtKB-KW"/>
</dbReference>
<dbReference type="InterPro" id="IPR048958">
    <property type="entry name" value="Polysacc_lyase_14"/>
</dbReference>
<dbReference type="OrthoDB" id="3337916at2759"/>
<accession>A0A5N5QAM1</accession>
<dbReference type="AlphaFoldDB" id="A0A5N5QAM1"/>
<dbReference type="PANTHER" id="PTHR40124">
    <property type="match status" value="1"/>
</dbReference>
<keyword evidence="2" id="KW-0472">Membrane</keyword>
<feature type="transmembrane region" description="Helical" evidence="2">
    <location>
        <begin position="46"/>
        <end position="72"/>
    </location>
</feature>
<dbReference type="PANTHER" id="PTHR40124:SF1">
    <property type="entry name" value="DISAGGREGATASE RELATED REPEAT PROTEIN"/>
    <property type="match status" value="1"/>
</dbReference>
<keyword evidence="4" id="KW-0456">Lyase</keyword>
<keyword evidence="5" id="KW-1185">Reference proteome</keyword>
<keyword evidence="2" id="KW-0812">Transmembrane</keyword>
<name>A0A5N5QAM1_9AGAM</name>
<dbReference type="Gene3D" id="2.60.120.200">
    <property type="match status" value="1"/>
</dbReference>
<evidence type="ECO:0000256" key="2">
    <source>
        <dbReference type="SAM" id="Phobius"/>
    </source>
</evidence>
<evidence type="ECO:0000313" key="5">
    <source>
        <dbReference type="Proteomes" id="UP000383932"/>
    </source>
</evidence>